<feature type="chain" id="PRO_5042223186" description="LysM domain-containing protein" evidence="3">
    <location>
        <begin position="23"/>
        <end position="226"/>
    </location>
</feature>
<dbReference type="Gene3D" id="3.10.350.10">
    <property type="entry name" value="LysM domain"/>
    <property type="match status" value="2"/>
</dbReference>
<comment type="caution">
    <text evidence="5">The sequence shown here is derived from an EMBL/GenBank/DDBJ whole genome shotgun (WGS) entry which is preliminary data.</text>
</comment>
<protein>
    <recommendedName>
        <fullName evidence="4">LysM domain-containing protein</fullName>
    </recommendedName>
</protein>
<sequence>MHAISTAAFVYVLALLSSLATAIPATGPTPLCTKTYTVPKAEPCDTLGVELGLSKADILSLNSGIGCDGPIPAGKVLCIKKLKKGSTRMWAHKHKKPAPACKTYATATDTTCDALASKFGLAPKKFVEYNDNVNSDCTNLSSRTGHCLYCYISPTTNLTDDFKSLRVRVMAEHKLLPAFQYSYDPLGPLIITSPLPNFFRVVASNFTEERPRGLIPPFESIFVHRE</sequence>
<evidence type="ECO:0000259" key="4">
    <source>
        <dbReference type="PROSITE" id="PS51782"/>
    </source>
</evidence>
<dbReference type="PANTHER" id="PTHR34997">
    <property type="entry name" value="AM15"/>
    <property type="match status" value="1"/>
</dbReference>
<feature type="domain" description="LysM" evidence="4">
    <location>
        <begin position="34"/>
        <end position="79"/>
    </location>
</feature>
<dbReference type="PANTHER" id="PTHR34997:SF1">
    <property type="entry name" value="PEPTIDOGLYCAN-BINDING LYSIN DOMAIN"/>
    <property type="match status" value="1"/>
</dbReference>
<feature type="signal peptide" evidence="3">
    <location>
        <begin position="1"/>
        <end position="22"/>
    </location>
</feature>
<evidence type="ECO:0000313" key="5">
    <source>
        <dbReference type="EMBL" id="KAH8987244.1"/>
    </source>
</evidence>
<proteinExistence type="predicted"/>
<keyword evidence="3" id="KW-0732">Signal</keyword>
<accession>A0AAD4QBJ1</accession>
<keyword evidence="2" id="KW-0843">Virulence</keyword>
<evidence type="ECO:0000256" key="2">
    <source>
        <dbReference type="ARBA" id="ARBA00023026"/>
    </source>
</evidence>
<dbReference type="GO" id="GO:0008061">
    <property type="term" value="F:chitin binding"/>
    <property type="evidence" value="ECO:0007669"/>
    <property type="project" value="UniProtKB-KW"/>
</dbReference>
<gene>
    <name evidence="5" type="ORF">EDB92DRAFT_1817934</name>
</gene>
<reference evidence="5" key="1">
    <citation type="submission" date="2022-01" db="EMBL/GenBank/DDBJ databases">
        <title>Comparative genomics reveals a dynamic genome evolution in the ectomycorrhizal milk-cap (Lactarius) mushrooms.</title>
        <authorList>
            <consortium name="DOE Joint Genome Institute"/>
            <person name="Lebreton A."/>
            <person name="Tang N."/>
            <person name="Kuo A."/>
            <person name="LaButti K."/>
            <person name="Drula E."/>
            <person name="Barry K."/>
            <person name="Clum A."/>
            <person name="Lipzen A."/>
            <person name="Mousain D."/>
            <person name="Ng V."/>
            <person name="Wang R."/>
            <person name="Wang X."/>
            <person name="Dai Y."/>
            <person name="Henrissat B."/>
            <person name="Grigoriev I.V."/>
            <person name="Guerin-Laguette A."/>
            <person name="Yu F."/>
            <person name="Martin F.M."/>
        </authorList>
    </citation>
    <scope>NUCLEOTIDE SEQUENCE</scope>
    <source>
        <strain evidence="5">QP</strain>
    </source>
</reference>
<organism evidence="5 6">
    <name type="scientific">Lactarius akahatsu</name>
    <dbReference type="NCBI Taxonomy" id="416441"/>
    <lineage>
        <taxon>Eukaryota</taxon>
        <taxon>Fungi</taxon>
        <taxon>Dikarya</taxon>
        <taxon>Basidiomycota</taxon>
        <taxon>Agaricomycotina</taxon>
        <taxon>Agaricomycetes</taxon>
        <taxon>Russulales</taxon>
        <taxon>Russulaceae</taxon>
        <taxon>Lactarius</taxon>
    </lineage>
</organism>
<dbReference type="EMBL" id="JAKELL010000048">
    <property type="protein sequence ID" value="KAH8987244.1"/>
    <property type="molecule type" value="Genomic_DNA"/>
</dbReference>
<dbReference type="PROSITE" id="PS51782">
    <property type="entry name" value="LYSM"/>
    <property type="match status" value="2"/>
</dbReference>
<dbReference type="Proteomes" id="UP001201163">
    <property type="component" value="Unassembled WGS sequence"/>
</dbReference>
<name>A0AAD4QBJ1_9AGAM</name>
<dbReference type="InterPro" id="IPR018392">
    <property type="entry name" value="LysM"/>
</dbReference>
<evidence type="ECO:0000256" key="1">
    <source>
        <dbReference type="ARBA" id="ARBA00022669"/>
    </source>
</evidence>
<keyword evidence="1" id="KW-0147">Chitin-binding</keyword>
<keyword evidence="6" id="KW-1185">Reference proteome</keyword>
<dbReference type="InterPro" id="IPR036779">
    <property type="entry name" value="LysM_dom_sf"/>
</dbReference>
<evidence type="ECO:0000313" key="6">
    <source>
        <dbReference type="Proteomes" id="UP001201163"/>
    </source>
</evidence>
<evidence type="ECO:0000256" key="3">
    <source>
        <dbReference type="SAM" id="SignalP"/>
    </source>
</evidence>
<dbReference type="AlphaFoldDB" id="A0AAD4QBJ1"/>
<feature type="domain" description="LysM" evidence="4">
    <location>
        <begin position="102"/>
        <end position="148"/>
    </location>
</feature>
<dbReference type="InterPro" id="IPR052210">
    <property type="entry name" value="LysM1-like"/>
</dbReference>
<dbReference type="Pfam" id="PF01476">
    <property type="entry name" value="LysM"/>
    <property type="match status" value="1"/>
</dbReference>